<dbReference type="InterPro" id="IPR050588">
    <property type="entry name" value="WNK_Ser-Thr_kinase"/>
</dbReference>
<dbReference type="STRING" id="418985.A0A1V9Y1H8"/>
<protein>
    <recommendedName>
        <fullName evidence="5">Nuclear receptor-binding protein homolog</fullName>
    </recommendedName>
    <alternativeName>
        <fullName evidence="6">MLF1-adaptor molecule</fullName>
    </alternativeName>
</protein>
<dbReference type="FunCoup" id="A0A1V9Y1H8">
    <property type="interactions" value="1493"/>
</dbReference>
<dbReference type="EMBL" id="MNPL01000974">
    <property type="protein sequence ID" value="OQR79543.1"/>
    <property type="molecule type" value="Genomic_DNA"/>
</dbReference>
<dbReference type="Pfam" id="PF07714">
    <property type="entry name" value="PK_Tyr_Ser-Thr"/>
    <property type="match status" value="1"/>
</dbReference>
<keyword evidence="2" id="KW-0963">Cytoplasm</keyword>
<comment type="subcellular location">
    <subcellularLocation>
        <location evidence="1">Cytoplasm</location>
        <location evidence="1">Cell cortex</location>
    </subcellularLocation>
</comment>
<feature type="region of interest" description="Disordered" evidence="7">
    <location>
        <begin position="1"/>
        <end position="40"/>
    </location>
</feature>
<dbReference type="GO" id="GO:0005938">
    <property type="term" value="C:cell cortex"/>
    <property type="evidence" value="ECO:0007669"/>
    <property type="project" value="UniProtKB-SubCell"/>
</dbReference>
<evidence type="ECO:0000256" key="2">
    <source>
        <dbReference type="ARBA" id="ARBA00022490"/>
    </source>
</evidence>
<dbReference type="InterPro" id="IPR011009">
    <property type="entry name" value="Kinase-like_dom_sf"/>
</dbReference>
<evidence type="ECO:0000313" key="10">
    <source>
        <dbReference type="Proteomes" id="UP000192247"/>
    </source>
</evidence>
<comment type="function">
    <text evidence="4">May play a role in subcellular trafficking between the endoplasmic reticulum and Golgi apparatus.</text>
</comment>
<name>A0A1V9Y1H8_9ACAR</name>
<keyword evidence="10" id="KW-1185">Reference proteome</keyword>
<dbReference type="GO" id="GO:0004672">
    <property type="term" value="F:protein kinase activity"/>
    <property type="evidence" value="ECO:0007669"/>
    <property type="project" value="InterPro"/>
</dbReference>
<proteinExistence type="predicted"/>
<dbReference type="Gene3D" id="1.10.510.10">
    <property type="entry name" value="Transferase(Phosphotransferase) domain 1"/>
    <property type="match status" value="1"/>
</dbReference>
<evidence type="ECO:0000256" key="3">
    <source>
        <dbReference type="ARBA" id="ARBA00022553"/>
    </source>
</evidence>
<dbReference type="InParanoid" id="A0A1V9Y1H8"/>
<evidence type="ECO:0000256" key="7">
    <source>
        <dbReference type="SAM" id="MobiDB-lite"/>
    </source>
</evidence>
<keyword evidence="3" id="KW-0597">Phosphoprotein</keyword>
<dbReference type="InterPro" id="IPR000719">
    <property type="entry name" value="Prot_kinase_dom"/>
</dbReference>
<dbReference type="FunFam" id="3.30.200.20:FF:000098">
    <property type="entry name" value="Nuclear receptor-binding protein 1"/>
    <property type="match status" value="1"/>
</dbReference>
<organism evidence="9 10">
    <name type="scientific">Tropilaelaps mercedesae</name>
    <dbReference type="NCBI Taxonomy" id="418985"/>
    <lineage>
        <taxon>Eukaryota</taxon>
        <taxon>Metazoa</taxon>
        <taxon>Ecdysozoa</taxon>
        <taxon>Arthropoda</taxon>
        <taxon>Chelicerata</taxon>
        <taxon>Arachnida</taxon>
        <taxon>Acari</taxon>
        <taxon>Parasitiformes</taxon>
        <taxon>Mesostigmata</taxon>
        <taxon>Gamasina</taxon>
        <taxon>Dermanyssoidea</taxon>
        <taxon>Laelapidae</taxon>
        <taxon>Tropilaelaps</taxon>
    </lineage>
</organism>
<evidence type="ECO:0000256" key="5">
    <source>
        <dbReference type="ARBA" id="ARBA00069870"/>
    </source>
</evidence>
<dbReference type="Gene3D" id="3.30.200.20">
    <property type="entry name" value="Phosphorylase Kinase, domain 1"/>
    <property type="match status" value="1"/>
</dbReference>
<evidence type="ECO:0000313" key="9">
    <source>
        <dbReference type="EMBL" id="OQR79543.1"/>
    </source>
</evidence>
<sequence length="556" mass="63040">MATEEKKDAEERRVSGDDSEDESEVLEESPCGRWHKRREEVQQRDIPGIDAAYLAMDTEEGVEVVWNEVNFSERKNFKAMEEKIKLTFDSLAQLSHPNIVKIHNYWIDDQKEGPPRVIFITEYMSSGSVKQFLKRTKRNAIKGYQVTLNSWKRWCRQILSALYYLHSCHPPILHGNLTCDTIFIQHNGLIKIGSVAPDAINMHVKTVRTTQHLDNVHFVAPEYAAKTVFSLITPAADVYSFGMCALEMAALEIQNGGGASEIITDEAIQKTIEQLENDLQKDLIRRCLNKLPRLRPTTRELLFHTVLFEIYSLQVLSAHAIVQSSWYQPDQLTDKAMHLRCSQVDVVAEITHEDGREGVSIKKKQVPALELEKLLEDVRNGIFPLTAFGRGPNPVSRGFGVRPRTPEVLESKTSPSPAGYDPETRRIVNIMCTIKQEEEVIPTPNVAGAVPMPTTQPSHSMVLTLLLRFDDKMNRQLSTNLTTAEEVQTLTQDLVQLGFINKEDWGMVDQVLMDTMKRYLKKRLMVLSPEDAVEPLEIQSVMGPQNHHDGAILHLA</sequence>
<evidence type="ECO:0000259" key="8">
    <source>
        <dbReference type="PROSITE" id="PS50011"/>
    </source>
</evidence>
<reference evidence="9 10" key="1">
    <citation type="journal article" date="2017" name="Gigascience">
        <title>Draft genome of the honey bee ectoparasitic mite, Tropilaelaps mercedesae, is shaped by the parasitic life history.</title>
        <authorList>
            <person name="Dong X."/>
            <person name="Armstrong S.D."/>
            <person name="Xia D."/>
            <person name="Makepeace B.L."/>
            <person name="Darby A.C."/>
            <person name="Kadowaki T."/>
        </authorList>
    </citation>
    <scope>NUCLEOTIDE SEQUENCE [LARGE SCALE GENOMIC DNA]</scope>
    <source>
        <strain evidence="9">Wuxi-XJTLU</strain>
    </source>
</reference>
<dbReference type="SUPFAM" id="SSF56112">
    <property type="entry name" value="Protein kinase-like (PK-like)"/>
    <property type="match status" value="1"/>
</dbReference>
<keyword evidence="9" id="KW-0675">Receptor</keyword>
<feature type="domain" description="Protein kinase" evidence="8">
    <location>
        <begin position="38"/>
        <end position="307"/>
    </location>
</feature>
<feature type="compositionally biased region" description="Acidic residues" evidence="7">
    <location>
        <begin position="17"/>
        <end position="27"/>
    </location>
</feature>
<dbReference type="Proteomes" id="UP000192247">
    <property type="component" value="Unassembled WGS sequence"/>
</dbReference>
<gene>
    <name evidence="9" type="ORF">BIW11_05666</name>
</gene>
<dbReference type="PROSITE" id="PS50011">
    <property type="entry name" value="PROTEIN_KINASE_DOM"/>
    <property type="match status" value="1"/>
</dbReference>
<dbReference type="AlphaFoldDB" id="A0A1V9Y1H8"/>
<dbReference type="GO" id="GO:0005524">
    <property type="term" value="F:ATP binding"/>
    <property type="evidence" value="ECO:0007669"/>
    <property type="project" value="InterPro"/>
</dbReference>
<evidence type="ECO:0000256" key="1">
    <source>
        <dbReference type="ARBA" id="ARBA00004544"/>
    </source>
</evidence>
<evidence type="ECO:0000256" key="6">
    <source>
        <dbReference type="ARBA" id="ARBA00078305"/>
    </source>
</evidence>
<dbReference type="OrthoDB" id="1034557at2759"/>
<evidence type="ECO:0000256" key="4">
    <source>
        <dbReference type="ARBA" id="ARBA00055167"/>
    </source>
</evidence>
<feature type="compositionally biased region" description="Basic and acidic residues" evidence="7">
    <location>
        <begin position="1"/>
        <end position="16"/>
    </location>
</feature>
<dbReference type="FunFam" id="1.10.510.10:FF:000842">
    <property type="entry name" value="Nuclear receptor-binding protein"/>
    <property type="match status" value="1"/>
</dbReference>
<comment type="caution">
    <text evidence="9">The sequence shown here is derived from an EMBL/GenBank/DDBJ whole genome shotgun (WGS) entry which is preliminary data.</text>
</comment>
<dbReference type="InterPro" id="IPR001245">
    <property type="entry name" value="Ser-Thr/Tyr_kinase_cat_dom"/>
</dbReference>
<dbReference type="PANTHER" id="PTHR13902">
    <property type="entry name" value="SERINE/THREONINE-PROTEIN KINASE WNK WITH NO LYSINE -RELATED"/>
    <property type="match status" value="1"/>
</dbReference>
<accession>A0A1V9Y1H8</accession>